<sequence>MGSRYPCPFGRESAVPKSGGRIASLRASARSSEETTGRLLTRVRFAESASEVHPYSTATPPRKTVQLADNNDNDLPSQPVRRA</sequence>
<dbReference type="RefSeq" id="XP_056791549.1">
    <property type="nucleotide sequence ID" value="XM_056934008.1"/>
</dbReference>
<accession>A0A9W9XDV1</accession>
<name>A0A9W9XDV1_9EURO</name>
<feature type="compositionally biased region" description="Polar residues" evidence="1">
    <location>
        <begin position="67"/>
        <end position="76"/>
    </location>
</feature>
<proteinExistence type="predicted"/>
<gene>
    <name evidence="2" type="ORF">N7539_004406</name>
</gene>
<dbReference type="GeneID" id="81624257"/>
<evidence type="ECO:0000313" key="3">
    <source>
        <dbReference type="Proteomes" id="UP001148312"/>
    </source>
</evidence>
<organism evidence="2 3">
    <name type="scientific">Penicillium diatomitis</name>
    <dbReference type="NCBI Taxonomy" id="2819901"/>
    <lineage>
        <taxon>Eukaryota</taxon>
        <taxon>Fungi</taxon>
        <taxon>Dikarya</taxon>
        <taxon>Ascomycota</taxon>
        <taxon>Pezizomycotina</taxon>
        <taxon>Eurotiomycetes</taxon>
        <taxon>Eurotiomycetidae</taxon>
        <taxon>Eurotiales</taxon>
        <taxon>Aspergillaceae</taxon>
        <taxon>Penicillium</taxon>
    </lineage>
</organism>
<feature type="region of interest" description="Disordered" evidence="1">
    <location>
        <begin position="1"/>
        <end position="83"/>
    </location>
</feature>
<evidence type="ECO:0000313" key="2">
    <source>
        <dbReference type="EMBL" id="KAJ5489516.1"/>
    </source>
</evidence>
<reference evidence="2" key="2">
    <citation type="journal article" date="2023" name="IMA Fungus">
        <title>Comparative genomic study of the Penicillium genus elucidates a diverse pangenome and 15 lateral gene transfer events.</title>
        <authorList>
            <person name="Petersen C."/>
            <person name="Sorensen T."/>
            <person name="Nielsen M.R."/>
            <person name="Sondergaard T.E."/>
            <person name="Sorensen J.L."/>
            <person name="Fitzpatrick D.A."/>
            <person name="Frisvad J.C."/>
            <person name="Nielsen K.L."/>
        </authorList>
    </citation>
    <scope>NUCLEOTIDE SEQUENCE</scope>
    <source>
        <strain evidence="2">IBT 30728</strain>
    </source>
</reference>
<dbReference type="EMBL" id="JAPWDQ010000004">
    <property type="protein sequence ID" value="KAJ5489516.1"/>
    <property type="molecule type" value="Genomic_DNA"/>
</dbReference>
<evidence type="ECO:0000256" key="1">
    <source>
        <dbReference type="SAM" id="MobiDB-lite"/>
    </source>
</evidence>
<protein>
    <submittedName>
        <fullName evidence="2">Uncharacterized protein</fullName>
    </submittedName>
</protein>
<dbReference type="Proteomes" id="UP001148312">
    <property type="component" value="Unassembled WGS sequence"/>
</dbReference>
<feature type="compositionally biased region" description="Low complexity" evidence="1">
    <location>
        <begin position="18"/>
        <end position="30"/>
    </location>
</feature>
<keyword evidence="3" id="KW-1185">Reference proteome</keyword>
<reference evidence="2" key="1">
    <citation type="submission" date="2022-12" db="EMBL/GenBank/DDBJ databases">
        <authorList>
            <person name="Petersen C."/>
        </authorList>
    </citation>
    <scope>NUCLEOTIDE SEQUENCE</scope>
    <source>
        <strain evidence="2">IBT 30728</strain>
    </source>
</reference>
<comment type="caution">
    <text evidence="2">The sequence shown here is derived from an EMBL/GenBank/DDBJ whole genome shotgun (WGS) entry which is preliminary data.</text>
</comment>
<dbReference type="AlphaFoldDB" id="A0A9W9XDV1"/>